<dbReference type="EMBL" id="UINC01011136">
    <property type="protein sequence ID" value="SVA49278.1"/>
    <property type="molecule type" value="Genomic_DNA"/>
</dbReference>
<gene>
    <name evidence="1" type="ORF">METZ01_LOCUS102132</name>
</gene>
<sequence length="70" mass="8194">MNANLDNQEYLNEDIILTIKDGKFLRLQNFELLVTGDDFNSAYNELIQKKNARLKIMKELNLIIPPSRLK</sequence>
<name>A0A381WB88_9ZZZZ</name>
<reference evidence="1" key="1">
    <citation type="submission" date="2018-05" db="EMBL/GenBank/DDBJ databases">
        <authorList>
            <person name="Lanie J.A."/>
            <person name="Ng W.-L."/>
            <person name="Kazmierczak K.M."/>
            <person name="Andrzejewski T.M."/>
            <person name="Davidsen T.M."/>
            <person name="Wayne K.J."/>
            <person name="Tettelin H."/>
            <person name="Glass J.I."/>
            <person name="Rusch D."/>
            <person name="Podicherti R."/>
            <person name="Tsui H.-C.T."/>
            <person name="Winkler M.E."/>
        </authorList>
    </citation>
    <scope>NUCLEOTIDE SEQUENCE</scope>
</reference>
<protein>
    <submittedName>
        <fullName evidence="1">Uncharacterized protein</fullName>
    </submittedName>
</protein>
<evidence type="ECO:0000313" key="1">
    <source>
        <dbReference type="EMBL" id="SVA49278.1"/>
    </source>
</evidence>
<proteinExistence type="predicted"/>
<dbReference type="AlphaFoldDB" id="A0A381WB88"/>
<organism evidence="1">
    <name type="scientific">marine metagenome</name>
    <dbReference type="NCBI Taxonomy" id="408172"/>
    <lineage>
        <taxon>unclassified sequences</taxon>
        <taxon>metagenomes</taxon>
        <taxon>ecological metagenomes</taxon>
    </lineage>
</organism>
<accession>A0A381WB88</accession>